<evidence type="ECO:0000259" key="2">
    <source>
        <dbReference type="PROSITE" id="PS51746"/>
    </source>
</evidence>
<feature type="compositionally biased region" description="Low complexity" evidence="1">
    <location>
        <begin position="307"/>
        <end position="318"/>
    </location>
</feature>
<feature type="compositionally biased region" description="Polar residues" evidence="1">
    <location>
        <begin position="111"/>
        <end position="134"/>
    </location>
</feature>
<feature type="region of interest" description="Disordered" evidence="1">
    <location>
        <begin position="105"/>
        <end position="161"/>
    </location>
</feature>
<proteinExistence type="predicted"/>
<dbReference type="GO" id="GO:0004722">
    <property type="term" value="F:protein serine/threonine phosphatase activity"/>
    <property type="evidence" value="ECO:0007669"/>
    <property type="project" value="InterPro"/>
</dbReference>
<dbReference type="PROSITE" id="PS51746">
    <property type="entry name" value="PPM_2"/>
    <property type="match status" value="1"/>
</dbReference>
<accession>A0AAW1TFY2</accession>
<dbReference type="InterPro" id="IPR001932">
    <property type="entry name" value="PPM-type_phosphatase-like_dom"/>
</dbReference>
<dbReference type="CDD" id="cd00143">
    <property type="entry name" value="PP2Cc"/>
    <property type="match status" value="1"/>
</dbReference>
<comment type="caution">
    <text evidence="3">The sequence shown here is derived from an EMBL/GenBank/DDBJ whole genome shotgun (WGS) entry which is preliminary data.</text>
</comment>
<evidence type="ECO:0000313" key="3">
    <source>
        <dbReference type="EMBL" id="KAK9868534.1"/>
    </source>
</evidence>
<dbReference type="PANTHER" id="PTHR47992">
    <property type="entry name" value="PROTEIN PHOSPHATASE"/>
    <property type="match status" value="1"/>
</dbReference>
<name>A0AAW1TFY2_9CHLO</name>
<protein>
    <recommendedName>
        <fullName evidence="2">PPM-type phosphatase domain-containing protein</fullName>
    </recommendedName>
</protein>
<evidence type="ECO:0000313" key="4">
    <source>
        <dbReference type="Proteomes" id="UP001485043"/>
    </source>
</evidence>
<feature type="domain" description="PPM-type phosphatase" evidence="2">
    <location>
        <begin position="123"/>
        <end position="343"/>
    </location>
</feature>
<dbReference type="Gene3D" id="3.60.40.10">
    <property type="entry name" value="PPM-type phosphatase domain"/>
    <property type="match status" value="1"/>
</dbReference>
<feature type="compositionally biased region" description="Low complexity" evidence="1">
    <location>
        <begin position="148"/>
        <end position="159"/>
    </location>
</feature>
<evidence type="ECO:0000256" key="1">
    <source>
        <dbReference type="SAM" id="MobiDB-lite"/>
    </source>
</evidence>
<dbReference type="SMART" id="SM00332">
    <property type="entry name" value="PP2Cc"/>
    <property type="match status" value="1"/>
</dbReference>
<dbReference type="Pfam" id="PF00481">
    <property type="entry name" value="PP2C"/>
    <property type="match status" value="1"/>
</dbReference>
<gene>
    <name evidence="3" type="ORF">WJX84_010422</name>
</gene>
<dbReference type="EMBL" id="JALJOV010000024">
    <property type="protein sequence ID" value="KAK9868534.1"/>
    <property type="molecule type" value="Genomic_DNA"/>
</dbReference>
<dbReference type="InterPro" id="IPR036457">
    <property type="entry name" value="PPM-type-like_dom_sf"/>
</dbReference>
<feature type="compositionally biased region" description="Low complexity" evidence="1">
    <location>
        <begin position="329"/>
        <end position="343"/>
    </location>
</feature>
<organism evidence="3 4">
    <name type="scientific">Apatococcus fuscideae</name>
    <dbReference type="NCBI Taxonomy" id="2026836"/>
    <lineage>
        <taxon>Eukaryota</taxon>
        <taxon>Viridiplantae</taxon>
        <taxon>Chlorophyta</taxon>
        <taxon>core chlorophytes</taxon>
        <taxon>Trebouxiophyceae</taxon>
        <taxon>Chlorellales</taxon>
        <taxon>Chlorellaceae</taxon>
        <taxon>Apatococcus</taxon>
    </lineage>
</organism>
<dbReference type="Proteomes" id="UP001485043">
    <property type="component" value="Unassembled WGS sequence"/>
</dbReference>
<dbReference type="SUPFAM" id="SSF81606">
    <property type="entry name" value="PP2C-like"/>
    <property type="match status" value="1"/>
</dbReference>
<feature type="region of interest" description="Disordered" evidence="1">
    <location>
        <begin position="298"/>
        <end position="343"/>
    </location>
</feature>
<sequence>MLACQDTRLVRTGSKKRTFSEVGGDSGLSALGSHSWGLNQPHHSGQWLVSSTDNTQPACSWLPSSPCGGAHSRGVSAETLDMDTPPDLSALRAAAAAAVADCTDTLREAPSRQSQDATSEQPSSSLPAQKTQFSGGERRRDLSSESDAPTPAAAAAAAPGTSQLKRYSDAFSRTDAEFAKADNAALIGTTAVAALVGSRHLYVANCGDSRAVLCRGGYACALTDDHKAAREDETARVEAAGGQILFWNGVRVMGVLAVSRAIGDHCLRPYVIADPEVTIVARRPEDELLLLASDGLWDKSRPRRDSSGASPSSTGASDHMGRLKLQTQSSHFSSEPSGSSEQG</sequence>
<keyword evidence="4" id="KW-1185">Reference proteome</keyword>
<reference evidence="3 4" key="1">
    <citation type="journal article" date="2024" name="Nat. Commun.">
        <title>Phylogenomics reveals the evolutionary origins of lichenization in chlorophyte algae.</title>
        <authorList>
            <person name="Puginier C."/>
            <person name="Libourel C."/>
            <person name="Otte J."/>
            <person name="Skaloud P."/>
            <person name="Haon M."/>
            <person name="Grisel S."/>
            <person name="Petersen M."/>
            <person name="Berrin J.G."/>
            <person name="Delaux P.M."/>
            <person name="Dal Grande F."/>
            <person name="Keller J."/>
        </authorList>
    </citation>
    <scope>NUCLEOTIDE SEQUENCE [LARGE SCALE GENOMIC DNA]</scope>
    <source>
        <strain evidence="3 4">SAG 2523</strain>
    </source>
</reference>
<dbReference type="InterPro" id="IPR015655">
    <property type="entry name" value="PP2C"/>
</dbReference>
<dbReference type="AlphaFoldDB" id="A0AAW1TFY2"/>